<reference evidence="8 9" key="1">
    <citation type="journal article" date="2017" name="BMC Genomics">
        <title>Comparative genomic and phylogenomic analyses of the Bifidobacteriaceae family.</title>
        <authorList>
            <person name="Lugli G.A."/>
            <person name="Milani C."/>
            <person name="Turroni F."/>
            <person name="Duranti S."/>
            <person name="Mancabelli L."/>
            <person name="Mangifesta M."/>
            <person name="Ferrario C."/>
            <person name="Modesto M."/>
            <person name="Mattarelli P."/>
            <person name="Jiri K."/>
            <person name="van Sinderen D."/>
            <person name="Ventura M."/>
        </authorList>
    </citation>
    <scope>NUCLEOTIDE SEQUENCE [LARGE SCALE GENOMIC DNA]</scope>
    <source>
        <strain evidence="8 9">DSM 24742</strain>
    </source>
</reference>
<feature type="transmembrane region" description="Helical" evidence="7">
    <location>
        <begin position="312"/>
        <end position="331"/>
    </location>
</feature>
<feature type="transmembrane region" description="Helical" evidence="7">
    <location>
        <begin position="190"/>
        <end position="213"/>
    </location>
</feature>
<dbReference type="GO" id="GO:0055085">
    <property type="term" value="P:transmembrane transport"/>
    <property type="evidence" value="ECO:0007669"/>
    <property type="project" value="InterPro"/>
</dbReference>
<gene>
    <name evidence="8" type="ORF">PSRA_0693</name>
</gene>
<feature type="transmembrane region" description="Helical" evidence="7">
    <location>
        <begin position="282"/>
        <end position="300"/>
    </location>
</feature>
<comment type="caution">
    <text evidence="8">The sequence shown here is derived from an EMBL/GenBank/DDBJ whole genome shotgun (WGS) entry which is preliminary data.</text>
</comment>
<dbReference type="PANTHER" id="PTHR36838">
    <property type="entry name" value="AUXIN EFFLUX CARRIER FAMILY PROTEIN"/>
    <property type="match status" value="1"/>
</dbReference>
<comment type="subcellular location">
    <subcellularLocation>
        <location evidence="1">Membrane</location>
        <topology evidence="1">Multi-pass membrane protein</topology>
    </subcellularLocation>
</comment>
<dbReference type="OrthoDB" id="3238334at2"/>
<evidence type="ECO:0000256" key="7">
    <source>
        <dbReference type="SAM" id="Phobius"/>
    </source>
</evidence>
<name>A0A261EZ88_9BIFI</name>
<evidence type="ECO:0000256" key="3">
    <source>
        <dbReference type="ARBA" id="ARBA00022475"/>
    </source>
</evidence>
<dbReference type="Proteomes" id="UP000216725">
    <property type="component" value="Unassembled WGS sequence"/>
</dbReference>
<feature type="transmembrane region" description="Helical" evidence="7">
    <location>
        <begin position="6"/>
        <end position="21"/>
    </location>
</feature>
<proteinExistence type="predicted"/>
<evidence type="ECO:0000313" key="9">
    <source>
        <dbReference type="Proteomes" id="UP000216725"/>
    </source>
</evidence>
<protein>
    <submittedName>
        <fullName evidence="8">Permease</fullName>
    </submittedName>
</protein>
<dbReference type="EMBL" id="MWWR01000005">
    <property type="protein sequence ID" value="OZG52143.1"/>
    <property type="molecule type" value="Genomic_DNA"/>
</dbReference>
<evidence type="ECO:0000256" key="6">
    <source>
        <dbReference type="ARBA" id="ARBA00023136"/>
    </source>
</evidence>
<dbReference type="InterPro" id="IPR004776">
    <property type="entry name" value="Mem_transp_PIN-like"/>
</dbReference>
<dbReference type="GO" id="GO:0016020">
    <property type="term" value="C:membrane"/>
    <property type="evidence" value="ECO:0007669"/>
    <property type="project" value="UniProtKB-SubCell"/>
</dbReference>
<organism evidence="8 9">
    <name type="scientific">Pseudoscardovia radai</name>
    <dbReference type="NCBI Taxonomy" id="987066"/>
    <lineage>
        <taxon>Bacteria</taxon>
        <taxon>Bacillati</taxon>
        <taxon>Actinomycetota</taxon>
        <taxon>Actinomycetes</taxon>
        <taxon>Bifidobacteriales</taxon>
        <taxon>Bifidobacteriaceae</taxon>
        <taxon>Pseudoscardovia</taxon>
    </lineage>
</organism>
<evidence type="ECO:0000313" key="8">
    <source>
        <dbReference type="EMBL" id="OZG52143.1"/>
    </source>
</evidence>
<keyword evidence="2" id="KW-0813">Transport</keyword>
<feature type="transmembrane region" description="Helical" evidence="7">
    <location>
        <begin position="60"/>
        <end position="81"/>
    </location>
</feature>
<sequence>MNALVTPLSFLLIIAAGYLFKRTGRFKERDYRIVQRIVFGITIPCVIINSFVGAEHDTGLLWITLFSFLCSSIPLVIMYAVTWRKPVEERAFEMLNVTGFNTGNFCMPVIQAYYGPAAVITAVMFDIGNSAVISSFMNVFTTGTLHISPDKPLSEQAHPRGATRLPAVRPTTPEARRLARRAQLRQALRSLFSSLPFDIYIVMVALMLAHVQLPDWLGQVTTPGANANSFCSMLMVGMLMELPSDWDEVRSVVRVIGWRFLVEAACAAAAWFLLPFDATTRKIVMMLCLSPCTVFGTLFTDRVLGNARLAGFTLSVTAVISLACTSAVYMLV</sequence>
<dbReference type="PANTHER" id="PTHR36838:SF3">
    <property type="entry name" value="TRANSPORTER AUXIN EFFLUX CARRIER EC FAMILY"/>
    <property type="match status" value="1"/>
</dbReference>
<evidence type="ECO:0000256" key="1">
    <source>
        <dbReference type="ARBA" id="ARBA00004141"/>
    </source>
</evidence>
<evidence type="ECO:0000256" key="4">
    <source>
        <dbReference type="ARBA" id="ARBA00022692"/>
    </source>
</evidence>
<keyword evidence="3" id="KW-1003">Cell membrane</keyword>
<evidence type="ECO:0000256" key="5">
    <source>
        <dbReference type="ARBA" id="ARBA00022989"/>
    </source>
</evidence>
<evidence type="ECO:0000256" key="2">
    <source>
        <dbReference type="ARBA" id="ARBA00022448"/>
    </source>
</evidence>
<keyword evidence="5 7" id="KW-1133">Transmembrane helix</keyword>
<keyword evidence="4 7" id="KW-0812">Transmembrane</keyword>
<dbReference type="AlphaFoldDB" id="A0A261EZ88"/>
<dbReference type="Pfam" id="PF03547">
    <property type="entry name" value="Mem_trans"/>
    <property type="match status" value="1"/>
</dbReference>
<feature type="transmembrane region" description="Helical" evidence="7">
    <location>
        <begin position="256"/>
        <end position="276"/>
    </location>
</feature>
<feature type="transmembrane region" description="Helical" evidence="7">
    <location>
        <begin position="33"/>
        <end position="54"/>
    </location>
</feature>
<accession>A0A261EZ88</accession>
<keyword evidence="9" id="KW-1185">Reference proteome</keyword>
<keyword evidence="6 7" id="KW-0472">Membrane</keyword>
<dbReference type="RefSeq" id="WP_094660525.1">
    <property type="nucleotide sequence ID" value="NZ_MWWR01000005.1"/>
</dbReference>